<dbReference type="OrthoDB" id="431936at2759"/>
<gene>
    <name evidence="2" type="ORF">RFI_19899</name>
</gene>
<evidence type="ECO:0000313" key="3">
    <source>
        <dbReference type="Proteomes" id="UP000023152"/>
    </source>
</evidence>
<evidence type="ECO:0000313" key="2">
    <source>
        <dbReference type="EMBL" id="ETO17423.1"/>
    </source>
</evidence>
<name>X6MTY6_RETFI</name>
<keyword evidence="1" id="KW-0812">Transmembrane</keyword>
<dbReference type="EMBL" id="ASPP01016663">
    <property type="protein sequence ID" value="ETO17423.1"/>
    <property type="molecule type" value="Genomic_DNA"/>
</dbReference>
<protein>
    <recommendedName>
        <fullName evidence="4">Fe2OG dioxygenase domain-containing protein</fullName>
    </recommendedName>
</protein>
<evidence type="ECO:0000256" key="1">
    <source>
        <dbReference type="SAM" id="Phobius"/>
    </source>
</evidence>
<sequence length="269" mass="31603">MVTQLENGQWGFDVGQRQRVTEDLVRRRHSTTVMTHVRNLIFPIIIPHHDPLGFKKIKMPKGLHRRLMVCVFFCFLFLFYNFYRNYYDQRVAENWEDEGTQLNYFDVKSHIISLDNQWEERDAIANDVVKPILAEWSGGEELEFTAFYGIREYARNALLRNHVDRSETHVFSAILQISQTDVQSPWELEVIGFDGKRYLVELEPGEMVLYEGHTLIHGRPHPLNGTLYSNAFCHFKPKSWSWSTGSVWKHPDGKAALSKLRVTLNDIYR</sequence>
<keyword evidence="3" id="KW-1185">Reference proteome</keyword>
<dbReference type="Proteomes" id="UP000023152">
    <property type="component" value="Unassembled WGS sequence"/>
</dbReference>
<dbReference type="AlphaFoldDB" id="X6MTY6"/>
<evidence type="ECO:0008006" key="4">
    <source>
        <dbReference type="Google" id="ProtNLM"/>
    </source>
</evidence>
<keyword evidence="1" id="KW-0472">Membrane</keyword>
<organism evidence="2 3">
    <name type="scientific">Reticulomyxa filosa</name>
    <dbReference type="NCBI Taxonomy" id="46433"/>
    <lineage>
        <taxon>Eukaryota</taxon>
        <taxon>Sar</taxon>
        <taxon>Rhizaria</taxon>
        <taxon>Retaria</taxon>
        <taxon>Foraminifera</taxon>
        <taxon>Monothalamids</taxon>
        <taxon>Reticulomyxidae</taxon>
        <taxon>Reticulomyxa</taxon>
    </lineage>
</organism>
<feature type="transmembrane region" description="Helical" evidence="1">
    <location>
        <begin position="63"/>
        <end position="83"/>
    </location>
</feature>
<reference evidence="2 3" key="1">
    <citation type="journal article" date="2013" name="Curr. Biol.">
        <title>The Genome of the Foraminiferan Reticulomyxa filosa.</title>
        <authorList>
            <person name="Glockner G."/>
            <person name="Hulsmann N."/>
            <person name="Schleicher M."/>
            <person name="Noegel A.A."/>
            <person name="Eichinger L."/>
            <person name="Gallinger C."/>
            <person name="Pawlowski J."/>
            <person name="Sierra R."/>
            <person name="Euteneuer U."/>
            <person name="Pillet L."/>
            <person name="Moustafa A."/>
            <person name="Platzer M."/>
            <person name="Groth M."/>
            <person name="Szafranski K."/>
            <person name="Schliwa M."/>
        </authorList>
    </citation>
    <scope>NUCLEOTIDE SEQUENCE [LARGE SCALE GENOMIC DNA]</scope>
</reference>
<accession>X6MTY6</accession>
<keyword evidence="1" id="KW-1133">Transmembrane helix</keyword>
<proteinExistence type="predicted"/>
<comment type="caution">
    <text evidence="2">The sequence shown here is derived from an EMBL/GenBank/DDBJ whole genome shotgun (WGS) entry which is preliminary data.</text>
</comment>